<dbReference type="EMBL" id="HBUF01051338">
    <property type="protein sequence ID" value="CAG6621931.1"/>
    <property type="molecule type" value="Transcribed_RNA"/>
</dbReference>
<dbReference type="AlphaFoldDB" id="A0A8D8MER1"/>
<evidence type="ECO:0000313" key="2">
    <source>
        <dbReference type="EMBL" id="CAG6621931.1"/>
    </source>
</evidence>
<evidence type="ECO:0000256" key="1">
    <source>
        <dbReference type="SAM" id="Phobius"/>
    </source>
</evidence>
<protein>
    <submittedName>
        <fullName evidence="2">Uncharacterized protein</fullName>
    </submittedName>
</protein>
<sequence length="107" mass="12376">MIPLTFYYVLCFIFTIYAQPFIQGVSKLTVTKNTINSLDQIRPSLLYKGGSKTASSPIYRGGMLGNFFSISLILLTFAIIYIFDIHQSFYVHRYLRCLLFCFVLFCK</sequence>
<proteinExistence type="predicted"/>
<keyword evidence="1" id="KW-0812">Transmembrane</keyword>
<feature type="transmembrane region" description="Helical" evidence="1">
    <location>
        <begin position="64"/>
        <end position="83"/>
    </location>
</feature>
<reference evidence="2" key="1">
    <citation type="submission" date="2021-05" db="EMBL/GenBank/DDBJ databases">
        <authorList>
            <person name="Alioto T."/>
            <person name="Alioto T."/>
            <person name="Gomez Garrido J."/>
        </authorList>
    </citation>
    <scope>NUCLEOTIDE SEQUENCE</scope>
</reference>
<keyword evidence="1" id="KW-1133">Transmembrane helix</keyword>
<organism evidence="2">
    <name type="scientific">Cacopsylla melanoneura</name>
    <dbReference type="NCBI Taxonomy" id="428564"/>
    <lineage>
        <taxon>Eukaryota</taxon>
        <taxon>Metazoa</taxon>
        <taxon>Ecdysozoa</taxon>
        <taxon>Arthropoda</taxon>
        <taxon>Hexapoda</taxon>
        <taxon>Insecta</taxon>
        <taxon>Pterygota</taxon>
        <taxon>Neoptera</taxon>
        <taxon>Paraneoptera</taxon>
        <taxon>Hemiptera</taxon>
        <taxon>Sternorrhyncha</taxon>
        <taxon>Psylloidea</taxon>
        <taxon>Psyllidae</taxon>
        <taxon>Psyllinae</taxon>
        <taxon>Cacopsylla</taxon>
    </lineage>
</organism>
<feature type="transmembrane region" description="Helical" evidence="1">
    <location>
        <begin position="6"/>
        <end position="22"/>
    </location>
</feature>
<accession>A0A8D8MER1</accession>
<name>A0A8D8MER1_9HEMI</name>
<keyword evidence="1" id="KW-0472">Membrane</keyword>